<gene>
    <name evidence="2" type="ORF">clem_03880</name>
</gene>
<keyword evidence="1" id="KW-0812">Transmembrane</keyword>
<dbReference type="InterPro" id="IPR007251">
    <property type="entry name" value="Iron_permease_Fet4"/>
</dbReference>
<feature type="transmembrane region" description="Helical" evidence="1">
    <location>
        <begin position="54"/>
        <end position="71"/>
    </location>
</feature>
<dbReference type="Pfam" id="PF04120">
    <property type="entry name" value="Iron_permease"/>
    <property type="match status" value="1"/>
</dbReference>
<dbReference type="EMBL" id="CP016397">
    <property type="protein sequence ID" value="ASQ45334.1"/>
    <property type="molecule type" value="Genomic_DNA"/>
</dbReference>
<name>A0A222P0F4_9GAMM</name>
<dbReference type="KEGG" id="lcd:clem_03880"/>
<evidence type="ECO:0000313" key="3">
    <source>
        <dbReference type="Proteomes" id="UP000201728"/>
    </source>
</evidence>
<protein>
    <submittedName>
        <fullName evidence="2">Low affinity iron permease</fullName>
    </submittedName>
</protein>
<feature type="transmembrane region" description="Helical" evidence="1">
    <location>
        <begin position="21"/>
        <end position="42"/>
    </location>
</feature>
<keyword evidence="1" id="KW-1133">Transmembrane helix</keyword>
<sequence length="128" mass="14702">MKQTQKTPHNYFARFAKIISDAVGTVWSFLLALLAIVIWTITGPLFHFSDTWQLIINTGTTIITFLMVFLIQHTQNRDTVILNLKLDELIKSHRAANNQSIDLNKLTDEELIALEKEYKKICRKKTGA</sequence>
<organism evidence="2 3">
    <name type="scientific">Legionella clemsonensis</name>
    <dbReference type="NCBI Taxonomy" id="1867846"/>
    <lineage>
        <taxon>Bacteria</taxon>
        <taxon>Pseudomonadati</taxon>
        <taxon>Pseudomonadota</taxon>
        <taxon>Gammaproteobacteria</taxon>
        <taxon>Legionellales</taxon>
        <taxon>Legionellaceae</taxon>
        <taxon>Legionella</taxon>
    </lineage>
</organism>
<dbReference type="RefSeq" id="WP_094090405.1">
    <property type="nucleotide sequence ID" value="NZ_CP016397.1"/>
</dbReference>
<proteinExistence type="predicted"/>
<keyword evidence="1" id="KW-0472">Membrane</keyword>
<dbReference type="Proteomes" id="UP000201728">
    <property type="component" value="Chromosome"/>
</dbReference>
<dbReference type="OrthoDB" id="119761at2"/>
<dbReference type="GO" id="GO:0055085">
    <property type="term" value="P:transmembrane transport"/>
    <property type="evidence" value="ECO:0007669"/>
    <property type="project" value="InterPro"/>
</dbReference>
<accession>A0A222P0F4</accession>
<reference evidence="3" key="1">
    <citation type="submission" date="2016-07" db="EMBL/GenBank/DDBJ databases">
        <authorList>
            <person name="Florea S."/>
            <person name="Webb J.S."/>
            <person name="Jaromczyk J."/>
            <person name="Schardl C.L."/>
        </authorList>
    </citation>
    <scope>NUCLEOTIDE SEQUENCE [LARGE SCALE GENOMIC DNA]</scope>
    <source>
        <strain evidence="3">CDC-D5610</strain>
    </source>
</reference>
<evidence type="ECO:0000313" key="2">
    <source>
        <dbReference type="EMBL" id="ASQ45334.1"/>
    </source>
</evidence>
<evidence type="ECO:0000256" key="1">
    <source>
        <dbReference type="SAM" id="Phobius"/>
    </source>
</evidence>
<dbReference type="AlphaFoldDB" id="A0A222P0F4"/>
<keyword evidence="3" id="KW-1185">Reference proteome</keyword>